<dbReference type="InterPro" id="IPR029016">
    <property type="entry name" value="GAF-like_dom_sf"/>
</dbReference>
<dbReference type="InterPro" id="IPR000014">
    <property type="entry name" value="PAS"/>
</dbReference>
<name>X0VL75_9ZZZZ</name>
<feature type="non-terminal residue" evidence="2">
    <location>
        <position position="269"/>
    </location>
</feature>
<feature type="domain" description="PAS" evidence="1">
    <location>
        <begin position="123"/>
        <end position="162"/>
    </location>
</feature>
<dbReference type="EMBL" id="BARS01023853">
    <property type="protein sequence ID" value="GAG01316.1"/>
    <property type="molecule type" value="Genomic_DNA"/>
</dbReference>
<dbReference type="NCBIfam" id="TIGR00229">
    <property type="entry name" value="sensory_box"/>
    <property type="match status" value="2"/>
</dbReference>
<dbReference type="SUPFAM" id="SSF55781">
    <property type="entry name" value="GAF domain-like"/>
    <property type="match status" value="1"/>
</dbReference>
<dbReference type="SUPFAM" id="SSF55785">
    <property type="entry name" value="PYP-like sensor domain (PAS domain)"/>
    <property type="match status" value="2"/>
</dbReference>
<feature type="non-terminal residue" evidence="2">
    <location>
        <position position="1"/>
    </location>
</feature>
<dbReference type="PROSITE" id="PS50112">
    <property type="entry name" value="PAS"/>
    <property type="match status" value="2"/>
</dbReference>
<dbReference type="PANTHER" id="PTHR44757:SF2">
    <property type="entry name" value="BIOFILM ARCHITECTURE MAINTENANCE PROTEIN MBAA"/>
    <property type="match status" value="1"/>
</dbReference>
<dbReference type="InterPro" id="IPR013656">
    <property type="entry name" value="PAS_4"/>
</dbReference>
<evidence type="ECO:0000313" key="2">
    <source>
        <dbReference type="EMBL" id="GAG01316.1"/>
    </source>
</evidence>
<sequence length="269" mass="30760">ATVEAGLGKDFSPIAQRLKSGKMTDCVKKAQMQSEIVVTKDPPSTCNDCPLVKRYHGRAGFTARLEHDGKMYGLLIVSIPGDFAADEEEQSLFEEIAGDIGYALHNMELEEERKQAEETLKIERDNFLNILDSMEDGVYIVNKEYDIQYVNPALKKDFGLQEGKKCYEYFHDRKEVCPWCKNRDVFAGKSVRWEWSSFKNQKTYDLIDTPLRNPDGSISKIEIFRDITERKQSEEALRGSEERLRSLVQSANDAIITVDNQGNIASWNR</sequence>
<dbReference type="Gene3D" id="3.30.450.20">
    <property type="entry name" value="PAS domain"/>
    <property type="match status" value="2"/>
</dbReference>
<dbReference type="InterPro" id="IPR035965">
    <property type="entry name" value="PAS-like_dom_sf"/>
</dbReference>
<dbReference type="Pfam" id="PF08448">
    <property type="entry name" value="PAS_4"/>
    <property type="match status" value="1"/>
</dbReference>
<feature type="domain" description="PAS" evidence="1">
    <location>
        <begin position="240"/>
        <end position="269"/>
    </location>
</feature>
<protein>
    <recommendedName>
        <fullName evidence="1">PAS domain-containing protein</fullName>
    </recommendedName>
</protein>
<dbReference type="AlphaFoldDB" id="X0VL75"/>
<reference evidence="2" key="1">
    <citation type="journal article" date="2014" name="Front. Microbiol.">
        <title>High frequency of phylogenetically diverse reductive dehalogenase-homologous genes in deep subseafloor sedimentary metagenomes.</title>
        <authorList>
            <person name="Kawai M."/>
            <person name="Futagami T."/>
            <person name="Toyoda A."/>
            <person name="Takaki Y."/>
            <person name="Nishi S."/>
            <person name="Hori S."/>
            <person name="Arai W."/>
            <person name="Tsubouchi T."/>
            <person name="Morono Y."/>
            <person name="Uchiyama I."/>
            <person name="Ito T."/>
            <person name="Fujiyama A."/>
            <person name="Inagaki F."/>
            <person name="Takami H."/>
        </authorList>
    </citation>
    <scope>NUCLEOTIDE SEQUENCE</scope>
    <source>
        <strain evidence="2">Expedition CK06-06</strain>
    </source>
</reference>
<proteinExistence type="predicted"/>
<evidence type="ECO:0000259" key="1">
    <source>
        <dbReference type="PROSITE" id="PS50112"/>
    </source>
</evidence>
<dbReference type="Gene3D" id="3.30.450.40">
    <property type="match status" value="1"/>
</dbReference>
<organism evidence="2">
    <name type="scientific">marine sediment metagenome</name>
    <dbReference type="NCBI Taxonomy" id="412755"/>
    <lineage>
        <taxon>unclassified sequences</taxon>
        <taxon>metagenomes</taxon>
        <taxon>ecological metagenomes</taxon>
    </lineage>
</organism>
<comment type="caution">
    <text evidence="2">The sequence shown here is derived from an EMBL/GenBank/DDBJ whole genome shotgun (WGS) entry which is preliminary data.</text>
</comment>
<dbReference type="PANTHER" id="PTHR44757">
    <property type="entry name" value="DIGUANYLATE CYCLASE DGCP"/>
    <property type="match status" value="1"/>
</dbReference>
<accession>X0VL75</accession>
<gene>
    <name evidence="2" type="ORF">S01H1_37951</name>
</gene>
<dbReference type="InterPro" id="IPR052155">
    <property type="entry name" value="Biofilm_reg_signaling"/>
</dbReference>